<keyword evidence="2 5" id="KW-0812">Transmembrane</keyword>
<dbReference type="EMBL" id="BSOZ01000043">
    <property type="protein sequence ID" value="GLS05351.1"/>
    <property type="molecule type" value="Genomic_DNA"/>
</dbReference>
<protein>
    <submittedName>
        <fullName evidence="6">Membrane protein</fullName>
    </submittedName>
</protein>
<sequence>MTDIQPSAQPPSNDATTIAVLVWIGTIFFSFIPALILYLVKKDDAFVQDQSKEALNWAITVIIAYAVSGILVFIVIGILLAWIVALVNLVFCILGAINASKGVSYRLPFNLRLIK</sequence>
<reference evidence="7" key="1">
    <citation type="journal article" date="2019" name="Int. J. Syst. Evol. Microbiol.">
        <title>The Global Catalogue of Microorganisms (GCM) 10K type strain sequencing project: providing services to taxonomists for standard genome sequencing and annotation.</title>
        <authorList>
            <consortium name="The Broad Institute Genomics Platform"/>
            <consortium name="The Broad Institute Genome Sequencing Center for Infectious Disease"/>
            <person name="Wu L."/>
            <person name="Ma J."/>
        </authorList>
    </citation>
    <scope>NUCLEOTIDE SEQUENCE [LARGE SCALE GENOMIC DNA]</scope>
    <source>
        <strain evidence="7">NBRC 104970</strain>
    </source>
</reference>
<comment type="caution">
    <text evidence="6">The sequence shown here is derived from an EMBL/GenBank/DDBJ whole genome shotgun (WGS) entry which is preliminary data.</text>
</comment>
<comment type="subcellular location">
    <subcellularLocation>
        <location evidence="1">Membrane</location>
        <topology evidence="1">Multi-pass membrane protein</topology>
    </subcellularLocation>
</comment>
<name>A0ABQ6BXW0_9NEIS</name>
<proteinExistence type="predicted"/>
<evidence type="ECO:0000256" key="2">
    <source>
        <dbReference type="ARBA" id="ARBA00022692"/>
    </source>
</evidence>
<evidence type="ECO:0000256" key="4">
    <source>
        <dbReference type="ARBA" id="ARBA00023136"/>
    </source>
</evidence>
<feature type="transmembrane region" description="Helical" evidence="5">
    <location>
        <begin position="54"/>
        <end position="74"/>
    </location>
</feature>
<dbReference type="RefSeq" id="WP_018749682.1">
    <property type="nucleotide sequence ID" value="NZ_BSOZ01000043.1"/>
</dbReference>
<dbReference type="InterPro" id="IPR019109">
    <property type="entry name" value="MamF_MmsF"/>
</dbReference>
<evidence type="ECO:0000313" key="6">
    <source>
        <dbReference type="EMBL" id="GLS05351.1"/>
    </source>
</evidence>
<keyword evidence="4 5" id="KW-0472">Membrane</keyword>
<dbReference type="Proteomes" id="UP001156836">
    <property type="component" value="Unassembled WGS sequence"/>
</dbReference>
<evidence type="ECO:0000313" key="7">
    <source>
        <dbReference type="Proteomes" id="UP001156836"/>
    </source>
</evidence>
<feature type="transmembrane region" description="Helical" evidence="5">
    <location>
        <begin position="80"/>
        <end position="99"/>
    </location>
</feature>
<keyword evidence="3 5" id="KW-1133">Transmembrane helix</keyword>
<gene>
    <name evidence="6" type="ORF">GCM10007860_25020</name>
</gene>
<organism evidence="6 7">
    <name type="scientific">Chitiniphilus shinanonensis</name>
    <dbReference type="NCBI Taxonomy" id="553088"/>
    <lineage>
        <taxon>Bacteria</taxon>
        <taxon>Pseudomonadati</taxon>
        <taxon>Pseudomonadota</taxon>
        <taxon>Betaproteobacteria</taxon>
        <taxon>Neisseriales</taxon>
        <taxon>Chitinibacteraceae</taxon>
        <taxon>Chitiniphilus</taxon>
    </lineage>
</organism>
<accession>A0ABQ6BXW0</accession>
<dbReference type="Pfam" id="PF09685">
    <property type="entry name" value="MamF_MmsF"/>
    <property type="match status" value="1"/>
</dbReference>
<evidence type="ECO:0000256" key="3">
    <source>
        <dbReference type="ARBA" id="ARBA00022989"/>
    </source>
</evidence>
<keyword evidence="7" id="KW-1185">Reference proteome</keyword>
<feature type="transmembrane region" description="Helical" evidence="5">
    <location>
        <begin position="20"/>
        <end position="40"/>
    </location>
</feature>
<evidence type="ECO:0000256" key="1">
    <source>
        <dbReference type="ARBA" id="ARBA00004141"/>
    </source>
</evidence>
<evidence type="ECO:0000256" key="5">
    <source>
        <dbReference type="SAM" id="Phobius"/>
    </source>
</evidence>